<dbReference type="RefSeq" id="WP_002697967.1">
    <property type="nucleotide sequence ID" value="NZ_AAWS01000016.1"/>
</dbReference>
<dbReference type="InterPro" id="IPR017946">
    <property type="entry name" value="PLC-like_Pdiesterase_TIM-brl"/>
</dbReference>
<proteinExistence type="predicted"/>
<dbReference type="GO" id="GO:0006629">
    <property type="term" value="P:lipid metabolic process"/>
    <property type="evidence" value="ECO:0007669"/>
    <property type="project" value="InterPro"/>
</dbReference>
<dbReference type="GO" id="GO:0008081">
    <property type="term" value="F:phosphoric diester hydrolase activity"/>
    <property type="evidence" value="ECO:0007669"/>
    <property type="project" value="InterPro"/>
</dbReference>
<evidence type="ECO:0000256" key="4">
    <source>
        <dbReference type="ARBA" id="ARBA00030474"/>
    </source>
</evidence>
<comment type="caution">
    <text evidence="7">The sequence shown here is derived from an EMBL/GenBank/DDBJ whole genome shotgun (WGS) entry which is preliminary data.</text>
</comment>
<accession>A1ZMB8</accession>
<dbReference type="InterPro" id="IPR051057">
    <property type="entry name" value="PI-PLC_domain"/>
</dbReference>
<dbReference type="Pfam" id="PF00388">
    <property type="entry name" value="PI-PLC-X"/>
    <property type="match status" value="1"/>
</dbReference>
<dbReference type="CDD" id="cd08621">
    <property type="entry name" value="PI-PLCXDc_like_2"/>
    <property type="match status" value="1"/>
</dbReference>
<dbReference type="PANTHER" id="PTHR13593:SF113">
    <property type="entry name" value="SI:DKEY-266F7.9"/>
    <property type="match status" value="1"/>
</dbReference>
<evidence type="ECO:0000256" key="3">
    <source>
        <dbReference type="ARBA" id="ARBA00019758"/>
    </source>
</evidence>
<dbReference type="AlphaFoldDB" id="A1ZMB8"/>
<dbReference type="EC" id="4.6.1.13" evidence="2"/>
<dbReference type="GO" id="GO:0004436">
    <property type="term" value="F:phosphatidylinositol diacylglycerol-lyase activity"/>
    <property type="evidence" value="ECO:0007669"/>
    <property type="project" value="UniProtKB-EC"/>
</dbReference>
<gene>
    <name evidence="7" type="ORF">M23134_03850</name>
</gene>
<sequence>MKYHDNIVYIPIAQNSGYTLKSGSYTVKSFSVSHGQDPNGETYAGLTKSFGSDGRLSFRVGRHGSSEVAHWFASNVPASHTTFNHTPDKLNFALIGTLKLTMTGGVFGQQENTFTFENIAIAQGHSGSSNNWWFGGSGCQYTGANTVSCIGFCDQSLKLSCHFSRGGNRENVVSTAPDGISSWLGNLNDSLHLDQITMPGSHDAGMSSLHHCNPALLADTYTRTQSLSVGGQMACGARYFDIRVDYDHHNLVTYHRNGSFGCNGQSLKDVLDETVSFLNAHRTETVILKFSHIRNHGDDHKSAETKAKIDGFLNNYNQAIYTNHRINVNLAKVSLGEVRGKMILVFDYPEYINPATGRFRYQDSDKVLPNLAVFDKYSNSATYNDMKVDQLKKWSQHAGPGQGIFFLLSWTLTSNHPPSTGSIKSLAKQANAGLPEVLKEQIVRQGWQRPNIVYVDFVNRITNQAIVSLNFNGNLPLK</sequence>
<evidence type="ECO:0000256" key="2">
    <source>
        <dbReference type="ARBA" id="ARBA00012581"/>
    </source>
</evidence>
<evidence type="ECO:0000313" key="7">
    <source>
        <dbReference type="EMBL" id="EAY28298.1"/>
    </source>
</evidence>
<feature type="domain" description="Phosphatidylinositol-specific phospholipase C X" evidence="6">
    <location>
        <begin position="198"/>
        <end position="344"/>
    </location>
</feature>
<dbReference type="Gene3D" id="3.20.20.190">
    <property type="entry name" value="Phosphatidylinositol (PI) phosphodiesterase"/>
    <property type="match status" value="1"/>
</dbReference>
<dbReference type="PANTHER" id="PTHR13593">
    <property type="match status" value="1"/>
</dbReference>
<keyword evidence="8" id="KW-1185">Reference proteome</keyword>
<evidence type="ECO:0000259" key="6">
    <source>
        <dbReference type="Pfam" id="PF00388"/>
    </source>
</evidence>
<reference evidence="7 8" key="1">
    <citation type="submission" date="2007-01" db="EMBL/GenBank/DDBJ databases">
        <authorList>
            <person name="Haygood M."/>
            <person name="Podell S."/>
            <person name="Anderson C."/>
            <person name="Hopkinson B."/>
            <person name="Roe K."/>
            <person name="Barbeau K."/>
            <person name="Gaasterland T."/>
            <person name="Ferriera S."/>
            <person name="Johnson J."/>
            <person name="Kravitz S."/>
            <person name="Beeson K."/>
            <person name="Sutton G."/>
            <person name="Rogers Y.-H."/>
            <person name="Friedman R."/>
            <person name="Frazier M."/>
            <person name="Venter J.C."/>
        </authorList>
    </citation>
    <scope>NUCLEOTIDE SEQUENCE [LARGE SCALE GENOMIC DNA]</scope>
    <source>
        <strain evidence="7 8">ATCC 23134</strain>
    </source>
</reference>
<name>A1ZMB8_MICM2</name>
<protein>
    <recommendedName>
        <fullName evidence="3">1-phosphatidylinositol phosphodiesterase</fullName>
        <ecNumber evidence="2">4.6.1.13</ecNumber>
    </recommendedName>
    <alternativeName>
        <fullName evidence="4">Phosphatidylinositol diacylglycerol-lyase</fullName>
    </alternativeName>
    <alternativeName>
        <fullName evidence="5">Phosphatidylinositol-specific phospholipase C</fullName>
    </alternativeName>
</protein>
<organism evidence="7 8">
    <name type="scientific">Microscilla marina ATCC 23134</name>
    <dbReference type="NCBI Taxonomy" id="313606"/>
    <lineage>
        <taxon>Bacteria</taxon>
        <taxon>Pseudomonadati</taxon>
        <taxon>Bacteroidota</taxon>
        <taxon>Cytophagia</taxon>
        <taxon>Cytophagales</taxon>
        <taxon>Microscillaceae</taxon>
        <taxon>Microscilla</taxon>
    </lineage>
</organism>
<comment type="catalytic activity">
    <reaction evidence="1">
        <text>a 1,2-diacyl-sn-glycero-3-phospho-(1D-myo-inositol) = 1D-myo-inositol 1,2-cyclic phosphate + a 1,2-diacyl-sn-glycerol</text>
        <dbReference type="Rhea" id="RHEA:17093"/>
        <dbReference type="ChEBI" id="CHEBI:17815"/>
        <dbReference type="ChEBI" id="CHEBI:57880"/>
        <dbReference type="ChEBI" id="CHEBI:58484"/>
        <dbReference type="EC" id="4.6.1.13"/>
    </reaction>
</comment>
<evidence type="ECO:0000256" key="1">
    <source>
        <dbReference type="ARBA" id="ARBA00001316"/>
    </source>
</evidence>
<evidence type="ECO:0000256" key="5">
    <source>
        <dbReference type="ARBA" id="ARBA00030782"/>
    </source>
</evidence>
<dbReference type="SUPFAM" id="SSF51695">
    <property type="entry name" value="PLC-like phosphodiesterases"/>
    <property type="match status" value="1"/>
</dbReference>
<dbReference type="InterPro" id="IPR000909">
    <property type="entry name" value="PLipase_C_PInositol-sp_X_dom"/>
</dbReference>
<dbReference type="EMBL" id="AAWS01000016">
    <property type="protein sequence ID" value="EAY28298.1"/>
    <property type="molecule type" value="Genomic_DNA"/>
</dbReference>
<evidence type="ECO:0000313" key="8">
    <source>
        <dbReference type="Proteomes" id="UP000004095"/>
    </source>
</evidence>
<dbReference type="OrthoDB" id="2079904at2"/>
<dbReference type="eggNOG" id="COG0823">
    <property type="taxonomic scope" value="Bacteria"/>
</dbReference>
<dbReference type="Proteomes" id="UP000004095">
    <property type="component" value="Unassembled WGS sequence"/>
</dbReference>
<dbReference type="PROSITE" id="PS50007">
    <property type="entry name" value="PIPLC_X_DOMAIN"/>
    <property type="match status" value="1"/>
</dbReference>